<evidence type="ECO:0000313" key="7">
    <source>
        <dbReference type="EMBL" id="OJJ46785.1"/>
    </source>
</evidence>
<dbReference type="Gene3D" id="4.10.240.10">
    <property type="entry name" value="Zn(2)-C6 fungal-type DNA-binding domain"/>
    <property type="match status" value="1"/>
</dbReference>
<reference evidence="8" key="1">
    <citation type="journal article" date="2017" name="Genome Biol.">
        <title>Comparative genomics reveals high biological diversity and specific adaptations in the industrially and medically important fungal genus Aspergillus.</title>
        <authorList>
            <person name="de Vries R.P."/>
            <person name="Riley R."/>
            <person name="Wiebenga A."/>
            <person name="Aguilar-Osorio G."/>
            <person name="Amillis S."/>
            <person name="Uchima C.A."/>
            <person name="Anderluh G."/>
            <person name="Asadollahi M."/>
            <person name="Askin M."/>
            <person name="Barry K."/>
            <person name="Battaglia E."/>
            <person name="Bayram O."/>
            <person name="Benocci T."/>
            <person name="Braus-Stromeyer S.A."/>
            <person name="Caldana C."/>
            <person name="Canovas D."/>
            <person name="Cerqueira G.C."/>
            <person name="Chen F."/>
            <person name="Chen W."/>
            <person name="Choi C."/>
            <person name="Clum A."/>
            <person name="Dos Santos R.A."/>
            <person name="Damasio A.R."/>
            <person name="Diallinas G."/>
            <person name="Emri T."/>
            <person name="Fekete E."/>
            <person name="Flipphi M."/>
            <person name="Freyberg S."/>
            <person name="Gallo A."/>
            <person name="Gournas C."/>
            <person name="Habgood R."/>
            <person name="Hainaut M."/>
            <person name="Harispe M.L."/>
            <person name="Henrissat B."/>
            <person name="Hilden K.S."/>
            <person name="Hope R."/>
            <person name="Hossain A."/>
            <person name="Karabika E."/>
            <person name="Karaffa L."/>
            <person name="Karanyi Z."/>
            <person name="Krasevec N."/>
            <person name="Kuo A."/>
            <person name="Kusch H."/>
            <person name="LaButti K."/>
            <person name="Lagendijk E.L."/>
            <person name="Lapidus A."/>
            <person name="Levasseur A."/>
            <person name="Lindquist E."/>
            <person name="Lipzen A."/>
            <person name="Logrieco A.F."/>
            <person name="MacCabe A."/>
            <person name="Maekelae M.R."/>
            <person name="Malavazi I."/>
            <person name="Melin P."/>
            <person name="Meyer V."/>
            <person name="Mielnichuk N."/>
            <person name="Miskei M."/>
            <person name="Molnar A.P."/>
            <person name="Mule G."/>
            <person name="Ngan C.Y."/>
            <person name="Orejas M."/>
            <person name="Orosz E."/>
            <person name="Ouedraogo J.P."/>
            <person name="Overkamp K.M."/>
            <person name="Park H.-S."/>
            <person name="Perrone G."/>
            <person name="Piumi F."/>
            <person name="Punt P.J."/>
            <person name="Ram A.F."/>
            <person name="Ramon A."/>
            <person name="Rauscher S."/>
            <person name="Record E."/>
            <person name="Riano-Pachon D.M."/>
            <person name="Robert V."/>
            <person name="Roehrig J."/>
            <person name="Ruller R."/>
            <person name="Salamov A."/>
            <person name="Salih N.S."/>
            <person name="Samson R.A."/>
            <person name="Sandor E."/>
            <person name="Sanguinetti M."/>
            <person name="Schuetze T."/>
            <person name="Sepcic K."/>
            <person name="Shelest E."/>
            <person name="Sherlock G."/>
            <person name="Sophianopoulou V."/>
            <person name="Squina F.M."/>
            <person name="Sun H."/>
            <person name="Susca A."/>
            <person name="Todd R.B."/>
            <person name="Tsang A."/>
            <person name="Unkles S.E."/>
            <person name="van de Wiele N."/>
            <person name="van Rossen-Uffink D."/>
            <person name="Oliveira J.V."/>
            <person name="Vesth T.C."/>
            <person name="Visser J."/>
            <person name="Yu J.-H."/>
            <person name="Zhou M."/>
            <person name="Andersen M.R."/>
            <person name="Archer D.B."/>
            <person name="Baker S.E."/>
            <person name="Benoit I."/>
            <person name="Brakhage A.A."/>
            <person name="Braus G.H."/>
            <person name="Fischer R."/>
            <person name="Frisvad J.C."/>
            <person name="Goldman G.H."/>
            <person name="Houbraken J."/>
            <person name="Oakley B."/>
            <person name="Pocsi I."/>
            <person name="Scazzocchio C."/>
            <person name="Seiboth B."/>
            <person name="vanKuyk P.A."/>
            <person name="Wortman J."/>
            <person name="Dyer P.S."/>
            <person name="Grigoriev I.V."/>
        </authorList>
    </citation>
    <scope>NUCLEOTIDE SEQUENCE [LARGE SCALE GENOMIC DNA]</scope>
    <source>
        <strain evidence="8">CBS 506.65</strain>
    </source>
</reference>
<feature type="domain" description="Zn(2)-C6 fungal-type" evidence="6">
    <location>
        <begin position="24"/>
        <end position="54"/>
    </location>
</feature>
<protein>
    <recommendedName>
        <fullName evidence="6">Zn(2)-C6 fungal-type domain-containing protein</fullName>
    </recommendedName>
</protein>
<accession>A0A1L9SHV0</accession>
<dbReference type="PROSITE" id="PS00463">
    <property type="entry name" value="ZN2_CY6_FUNGAL_1"/>
    <property type="match status" value="1"/>
</dbReference>
<dbReference type="InterPro" id="IPR052400">
    <property type="entry name" value="Zn2-C6_fungal_TF"/>
</dbReference>
<dbReference type="AlphaFoldDB" id="A0A1L9SHV0"/>
<dbReference type="InterPro" id="IPR001138">
    <property type="entry name" value="Zn2Cys6_DnaBD"/>
</dbReference>
<dbReference type="EMBL" id="KV878342">
    <property type="protein sequence ID" value="OJJ46785.1"/>
    <property type="molecule type" value="Genomic_DNA"/>
</dbReference>
<keyword evidence="4" id="KW-0539">Nucleus</keyword>
<dbReference type="GO" id="GO:0003677">
    <property type="term" value="F:DNA binding"/>
    <property type="evidence" value="ECO:0007669"/>
    <property type="project" value="UniProtKB-KW"/>
</dbReference>
<dbReference type="GO" id="GO:0000981">
    <property type="term" value="F:DNA-binding transcription factor activity, RNA polymerase II-specific"/>
    <property type="evidence" value="ECO:0007669"/>
    <property type="project" value="InterPro"/>
</dbReference>
<dbReference type="PROSITE" id="PS50048">
    <property type="entry name" value="ZN2_CY6_FUNGAL_2"/>
    <property type="match status" value="1"/>
</dbReference>
<dbReference type="STRING" id="1073090.A0A1L9SHV0"/>
<evidence type="ECO:0000256" key="3">
    <source>
        <dbReference type="ARBA" id="ARBA00023163"/>
    </source>
</evidence>
<dbReference type="Proteomes" id="UP000184188">
    <property type="component" value="Unassembled WGS sequence"/>
</dbReference>
<evidence type="ECO:0000313" key="8">
    <source>
        <dbReference type="Proteomes" id="UP000184188"/>
    </source>
</evidence>
<feature type="compositionally biased region" description="Low complexity" evidence="5">
    <location>
        <begin position="75"/>
        <end position="85"/>
    </location>
</feature>
<dbReference type="RefSeq" id="XP_022581295.1">
    <property type="nucleotide sequence ID" value="XM_022729339.1"/>
</dbReference>
<feature type="region of interest" description="Disordered" evidence="5">
    <location>
        <begin position="1"/>
        <end position="23"/>
    </location>
</feature>
<evidence type="ECO:0000256" key="1">
    <source>
        <dbReference type="ARBA" id="ARBA00023015"/>
    </source>
</evidence>
<evidence type="ECO:0000256" key="5">
    <source>
        <dbReference type="SAM" id="MobiDB-lite"/>
    </source>
</evidence>
<feature type="compositionally biased region" description="Basic residues" evidence="5">
    <location>
        <begin position="9"/>
        <end position="23"/>
    </location>
</feature>
<dbReference type="PANTHER" id="PTHR47657:SF14">
    <property type="entry name" value="ZN(2)-C6 FUNGAL-TYPE DOMAIN-CONTAINING PROTEIN"/>
    <property type="match status" value="1"/>
</dbReference>
<dbReference type="OrthoDB" id="3546279at2759"/>
<dbReference type="Pfam" id="PF11951">
    <property type="entry name" value="Fungal_trans_2"/>
    <property type="match status" value="1"/>
</dbReference>
<sequence length="416" mass="47232">MNSGDKPSSRRRGVRLYHKKSRHGCVRCKARRVKCDEEKPACGGCTRHAVPCVYNTPTVVGRQGQNRAKSDQDSEMSSQQDSPDQGNGQTAEEMEDEEMLDVPESESKRLLELRLLQNYLTDVIVDGESGWGFTSAPKMALQPGNEQKNMLYAMLCLSAMHLDMKEPGNRQMAAARQTYLGLALREHRKAVAQLSAENTLSVCYTSLLLLSIAFCGLRERPLEPYSYSPPLEWLQMGSRVIRVFEVIMEGNRDFDIKQLGQVFDSPGWLADISKLYVEENRRDFVHLLQPDPLETQWRDELADPEIRLSYEETLSYIGSVNIAIQTKQAVRDIYRQLLAFAVLVPHRFVDLLAEQRPRALAILAHFFALVTHVDQVWFVGGIGRRELLAIQKSMPLRWQAELRWPLSVAGLSDALK</sequence>
<evidence type="ECO:0000256" key="4">
    <source>
        <dbReference type="ARBA" id="ARBA00023242"/>
    </source>
</evidence>
<evidence type="ECO:0000259" key="6">
    <source>
        <dbReference type="PROSITE" id="PS50048"/>
    </source>
</evidence>
<gene>
    <name evidence="7" type="ORF">ASPZODRAFT_65964</name>
</gene>
<keyword evidence="8" id="KW-1185">Reference proteome</keyword>
<dbReference type="SUPFAM" id="SSF57701">
    <property type="entry name" value="Zn2/Cys6 DNA-binding domain"/>
    <property type="match status" value="1"/>
</dbReference>
<evidence type="ECO:0000256" key="2">
    <source>
        <dbReference type="ARBA" id="ARBA00023125"/>
    </source>
</evidence>
<dbReference type="GO" id="GO:0008270">
    <property type="term" value="F:zinc ion binding"/>
    <property type="evidence" value="ECO:0007669"/>
    <property type="project" value="InterPro"/>
</dbReference>
<dbReference type="CDD" id="cd00067">
    <property type="entry name" value="GAL4"/>
    <property type="match status" value="1"/>
</dbReference>
<dbReference type="Pfam" id="PF00172">
    <property type="entry name" value="Zn_clus"/>
    <property type="match status" value="1"/>
</dbReference>
<dbReference type="InterPro" id="IPR036864">
    <property type="entry name" value="Zn2-C6_fun-type_DNA-bd_sf"/>
</dbReference>
<feature type="compositionally biased region" description="Acidic residues" evidence="5">
    <location>
        <begin position="92"/>
        <end position="104"/>
    </location>
</feature>
<organism evidence="7 8">
    <name type="scientific">Penicilliopsis zonata CBS 506.65</name>
    <dbReference type="NCBI Taxonomy" id="1073090"/>
    <lineage>
        <taxon>Eukaryota</taxon>
        <taxon>Fungi</taxon>
        <taxon>Dikarya</taxon>
        <taxon>Ascomycota</taxon>
        <taxon>Pezizomycotina</taxon>
        <taxon>Eurotiomycetes</taxon>
        <taxon>Eurotiomycetidae</taxon>
        <taxon>Eurotiales</taxon>
        <taxon>Aspergillaceae</taxon>
        <taxon>Penicilliopsis</taxon>
    </lineage>
</organism>
<keyword evidence="3" id="KW-0804">Transcription</keyword>
<dbReference type="GeneID" id="34615803"/>
<keyword evidence="2" id="KW-0238">DNA-binding</keyword>
<name>A0A1L9SHV0_9EURO</name>
<dbReference type="VEuPathDB" id="FungiDB:ASPZODRAFT_65964"/>
<dbReference type="SMART" id="SM00066">
    <property type="entry name" value="GAL4"/>
    <property type="match status" value="1"/>
</dbReference>
<dbReference type="PANTHER" id="PTHR47657">
    <property type="entry name" value="STEROL REGULATORY ELEMENT-BINDING PROTEIN ECM22"/>
    <property type="match status" value="1"/>
</dbReference>
<proteinExistence type="predicted"/>
<keyword evidence="1" id="KW-0805">Transcription regulation</keyword>
<dbReference type="InterPro" id="IPR021858">
    <property type="entry name" value="Fun_TF"/>
</dbReference>
<feature type="region of interest" description="Disordered" evidence="5">
    <location>
        <begin position="62"/>
        <end position="104"/>
    </location>
</feature>